<dbReference type="Pfam" id="PF00593">
    <property type="entry name" value="TonB_dep_Rec_b-barrel"/>
    <property type="match status" value="1"/>
</dbReference>
<evidence type="ECO:0000256" key="4">
    <source>
        <dbReference type="ARBA" id="ARBA00022692"/>
    </source>
</evidence>
<feature type="chain" id="PRO_5017735148" evidence="10">
    <location>
        <begin position="26"/>
        <end position="1038"/>
    </location>
</feature>
<dbReference type="Gene3D" id="2.170.130.10">
    <property type="entry name" value="TonB-dependent receptor, plug domain"/>
    <property type="match status" value="1"/>
</dbReference>
<dbReference type="InterPro" id="IPR000531">
    <property type="entry name" value="Beta-barrel_TonB"/>
</dbReference>
<keyword evidence="5 9" id="KW-0798">TonB box</keyword>
<keyword evidence="4 8" id="KW-0812">Transmembrane</keyword>
<dbReference type="NCBIfam" id="TIGR04056">
    <property type="entry name" value="OMP_RagA_SusC"/>
    <property type="match status" value="1"/>
</dbReference>
<dbReference type="InterPro" id="IPR008969">
    <property type="entry name" value="CarboxyPept-like_regulatory"/>
</dbReference>
<dbReference type="GO" id="GO:0009279">
    <property type="term" value="C:cell outer membrane"/>
    <property type="evidence" value="ECO:0007669"/>
    <property type="project" value="UniProtKB-SubCell"/>
</dbReference>
<evidence type="ECO:0000259" key="11">
    <source>
        <dbReference type="Pfam" id="PF00593"/>
    </source>
</evidence>
<keyword evidence="2 8" id="KW-0813">Transport</keyword>
<dbReference type="Pfam" id="PF07715">
    <property type="entry name" value="Plug"/>
    <property type="match status" value="1"/>
</dbReference>
<evidence type="ECO:0000259" key="12">
    <source>
        <dbReference type="Pfam" id="PF07715"/>
    </source>
</evidence>
<comment type="subcellular location">
    <subcellularLocation>
        <location evidence="1 8">Cell outer membrane</location>
        <topology evidence="1 8">Multi-pass membrane protein</topology>
    </subcellularLocation>
</comment>
<evidence type="ECO:0000313" key="14">
    <source>
        <dbReference type="Proteomes" id="UP000257030"/>
    </source>
</evidence>
<keyword evidence="6 8" id="KW-0472">Membrane</keyword>
<keyword evidence="10" id="KW-0732">Signal</keyword>
<protein>
    <submittedName>
        <fullName evidence="13">SusC/RagA family protein</fullName>
    </submittedName>
</protein>
<keyword evidence="3 8" id="KW-1134">Transmembrane beta strand</keyword>
<sequence>MKNYSMKKYKIAIAFCLLPFSHVFAQEVIKGKVVSSNQKPLSGVIVTVSETGANTTTDNSGTFQINDLQKGNTLIFTYPDYSTREVVVDEKTVLNIVLAAEKIKSIDEVIVTGYTKQKKADITGAVSVVDMKDLNKQTEPNPIKSLQGRVAGVNITADGSPSGSNTKVLIRGVGTLNNTDPLYVIDGVPTKAGMNELNPSDIETMQVLKDASSASIYGSRAANGVIIITTKKGKKGKMRIDLNYYTAYSQYARKTEVLNAKQFGQVLWQANINDGLNPNSNNLSYSFDWGVQNGVPTLYNSNVPEYLDVAKTIKSADTKWYDEVSQTGVANSLDVSASSASDKGSYFFSLGYYDNDGIVKLTNFKRLSARVNTSYNFFDGKLKIGENFTFNKTNELMDPGVLDPALRALPIIPVHTVDGIGWGGPVGGMNDRQNPVRLLEYNKDNSYQYQRFFGNVYAELQPVKNLTLKSSFGIDLSNYYKRMLQRSYVSGYLQNKTNAVNIDQSDTEKWTWTNTAQYTAKAGKHHFDLLGGMEMYKDTFKNTWLRKEGFLIETPDYMYPDAGTGDAFNGGSSTYYSLLSYFGKFSYDYDNRYLFSATMRYDGSSRFGKNNRFGTFPAFSAGWRINKEHFAENLIPFFSDLRLRAGWGQTGNQEISNSAVYSLYIANYAGGNPTWATSYGTAYDISGVGSGLLPSGFIATQTKNDDLRWETTTQTNLGLDFGFFNQKLTGSVDVYKKATKDILVLPPYLGVIGEGGDRWINGASMENKGIEVALSYQNETAGGFRYEVSGNISMNRNKITALPQSVINNYGGNGTTDNILGRPINSMYGYVADGLFRTQAEVDNSATQSGKGLGRIRYSDLNGDGMIDDKDRTWIGNPNPGFMYGINLNFSYKNFDLSTFWQGIGDVDVINSKKYQTDFWSVDDVGSNKGTRLLNAWSPQNPNSDIPALTTVDSNAESRFSSYYVESGSYLKLRVLQLGYTFPKSLMEQYHIVNFRMYASVQNLWTIKSKSFTGIDPETPAFGYPLPLTFNFGVNFSL</sequence>
<dbReference type="SUPFAM" id="SSF56935">
    <property type="entry name" value="Porins"/>
    <property type="match status" value="1"/>
</dbReference>
<dbReference type="PROSITE" id="PS52016">
    <property type="entry name" value="TONB_DEPENDENT_REC_3"/>
    <property type="match status" value="1"/>
</dbReference>
<dbReference type="InterPro" id="IPR012910">
    <property type="entry name" value="Plug_dom"/>
</dbReference>
<keyword evidence="14" id="KW-1185">Reference proteome</keyword>
<evidence type="ECO:0000256" key="3">
    <source>
        <dbReference type="ARBA" id="ARBA00022452"/>
    </source>
</evidence>
<evidence type="ECO:0000256" key="7">
    <source>
        <dbReference type="ARBA" id="ARBA00023237"/>
    </source>
</evidence>
<dbReference type="AlphaFoldDB" id="A0A3D9DQA9"/>
<dbReference type="Gene3D" id="2.40.170.20">
    <property type="entry name" value="TonB-dependent receptor, beta-barrel domain"/>
    <property type="match status" value="1"/>
</dbReference>
<dbReference type="Proteomes" id="UP000257030">
    <property type="component" value="Unassembled WGS sequence"/>
</dbReference>
<evidence type="ECO:0000256" key="6">
    <source>
        <dbReference type="ARBA" id="ARBA00023136"/>
    </source>
</evidence>
<reference evidence="13 14" key="1">
    <citation type="journal article" date="2010" name="Syst. Appl. Microbiol.">
        <title>Four new species of Chryseobacterium from the rhizosphere of coastal sand dune plants, Chryseobacterium elymi sp. nov., Chryseobacterium hagamense sp. nov., Chryseobacterium lathyri sp. nov. and Chryseobacterium rhizosphaerae sp. nov.</title>
        <authorList>
            <person name="Cho S.H."/>
            <person name="Lee K.S."/>
            <person name="Shin D.S."/>
            <person name="Han J.H."/>
            <person name="Park K.S."/>
            <person name="Lee C.H."/>
            <person name="Park K.H."/>
            <person name="Kim S.B."/>
        </authorList>
    </citation>
    <scope>NUCLEOTIDE SEQUENCE [LARGE SCALE GENOMIC DNA]</scope>
    <source>
        <strain evidence="13 14">KCTC 22547</strain>
    </source>
</reference>
<evidence type="ECO:0000256" key="1">
    <source>
        <dbReference type="ARBA" id="ARBA00004571"/>
    </source>
</evidence>
<feature type="domain" description="TonB-dependent receptor-like beta-barrel" evidence="11">
    <location>
        <begin position="440"/>
        <end position="902"/>
    </location>
</feature>
<evidence type="ECO:0000256" key="2">
    <source>
        <dbReference type="ARBA" id="ARBA00022448"/>
    </source>
</evidence>
<evidence type="ECO:0000256" key="9">
    <source>
        <dbReference type="RuleBase" id="RU003357"/>
    </source>
</evidence>
<dbReference type="InterPro" id="IPR037066">
    <property type="entry name" value="Plug_dom_sf"/>
</dbReference>
<feature type="signal peptide" evidence="10">
    <location>
        <begin position="1"/>
        <end position="25"/>
    </location>
</feature>
<dbReference type="InterPro" id="IPR023996">
    <property type="entry name" value="TonB-dep_OMP_SusC/RagA"/>
</dbReference>
<dbReference type="InterPro" id="IPR039426">
    <property type="entry name" value="TonB-dep_rcpt-like"/>
</dbReference>
<evidence type="ECO:0000256" key="10">
    <source>
        <dbReference type="SAM" id="SignalP"/>
    </source>
</evidence>
<accession>A0A3D9DQA9</accession>
<dbReference type="InterPro" id="IPR023997">
    <property type="entry name" value="TonB-dep_OMP_SusC/RagA_CS"/>
</dbReference>
<comment type="similarity">
    <text evidence="8 9">Belongs to the TonB-dependent receptor family.</text>
</comment>
<dbReference type="Pfam" id="PF13715">
    <property type="entry name" value="CarbopepD_reg_2"/>
    <property type="match status" value="1"/>
</dbReference>
<organism evidence="13 14">
    <name type="scientific">Chryseobacterium elymi</name>
    <dbReference type="NCBI Taxonomy" id="395936"/>
    <lineage>
        <taxon>Bacteria</taxon>
        <taxon>Pseudomonadati</taxon>
        <taxon>Bacteroidota</taxon>
        <taxon>Flavobacteriia</taxon>
        <taxon>Flavobacteriales</taxon>
        <taxon>Weeksellaceae</taxon>
        <taxon>Chryseobacterium group</taxon>
        <taxon>Chryseobacterium</taxon>
    </lineage>
</organism>
<proteinExistence type="inferred from homology"/>
<feature type="domain" description="TonB-dependent receptor plug" evidence="12">
    <location>
        <begin position="119"/>
        <end position="225"/>
    </location>
</feature>
<dbReference type="InterPro" id="IPR036942">
    <property type="entry name" value="Beta-barrel_TonB_sf"/>
</dbReference>
<gene>
    <name evidence="13" type="ORF">DRF60_03595</name>
</gene>
<keyword evidence="7 8" id="KW-0998">Cell outer membrane</keyword>
<dbReference type="NCBIfam" id="TIGR04057">
    <property type="entry name" value="SusC_RagA_signa"/>
    <property type="match status" value="1"/>
</dbReference>
<dbReference type="OrthoDB" id="9768177at2"/>
<evidence type="ECO:0000256" key="5">
    <source>
        <dbReference type="ARBA" id="ARBA00023077"/>
    </source>
</evidence>
<dbReference type="SUPFAM" id="SSF49464">
    <property type="entry name" value="Carboxypeptidase regulatory domain-like"/>
    <property type="match status" value="1"/>
</dbReference>
<name>A0A3D9DQA9_9FLAO</name>
<dbReference type="Gene3D" id="2.60.40.1120">
    <property type="entry name" value="Carboxypeptidase-like, regulatory domain"/>
    <property type="match status" value="1"/>
</dbReference>
<dbReference type="EMBL" id="QNUH01000002">
    <property type="protein sequence ID" value="REC80076.1"/>
    <property type="molecule type" value="Genomic_DNA"/>
</dbReference>
<evidence type="ECO:0000313" key="13">
    <source>
        <dbReference type="EMBL" id="REC80076.1"/>
    </source>
</evidence>
<evidence type="ECO:0000256" key="8">
    <source>
        <dbReference type="PROSITE-ProRule" id="PRU01360"/>
    </source>
</evidence>
<comment type="caution">
    <text evidence="13">The sequence shown here is derived from an EMBL/GenBank/DDBJ whole genome shotgun (WGS) entry which is preliminary data.</text>
</comment>